<dbReference type="Pfam" id="PF19700">
    <property type="entry name" value="DUF6198"/>
    <property type="match status" value="1"/>
</dbReference>
<feature type="transmembrane region" description="Helical" evidence="1">
    <location>
        <begin position="161"/>
        <end position="188"/>
    </location>
</feature>
<dbReference type="STRING" id="1276220.STAIW_v1c10660"/>
<dbReference type="AlphaFoldDB" id="S5LV26"/>
<feature type="transmembrane region" description="Helical" evidence="1">
    <location>
        <begin position="20"/>
        <end position="41"/>
    </location>
</feature>
<dbReference type="EMBL" id="CP005074">
    <property type="protein sequence ID" value="AGR41649.1"/>
    <property type="molecule type" value="Genomic_DNA"/>
</dbReference>
<dbReference type="RefSeq" id="WP_020834788.1">
    <property type="nucleotide sequence ID" value="NC_021846.1"/>
</dbReference>
<keyword evidence="1" id="KW-0472">Membrane</keyword>
<reference evidence="2 3" key="1">
    <citation type="journal article" date="2013" name="Genome Biol. Evol.">
        <title>Comparison of metabolic capacities and inference of gene content evolution in mosquito-associated Spiroplasma diminutum and S. taiwanense.</title>
        <authorList>
            <person name="Lo W.S."/>
            <person name="Ku C."/>
            <person name="Chen L.L."/>
            <person name="Chang T.H."/>
            <person name="Kuo C.H."/>
        </authorList>
    </citation>
    <scope>NUCLEOTIDE SEQUENCE [LARGE SCALE GENOMIC DNA]</scope>
    <source>
        <strain evidence="2">CT-1</strain>
    </source>
</reference>
<feature type="transmembrane region" description="Helical" evidence="1">
    <location>
        <begin position="240"/>
        <end position="262"/>
    </location>
</feature>
<evidence type="ECO:0000256" key="1">
    <source>
        <dbReference type="SAM" id="Phobius"/>
    </source>
</evidence>
<dbReference type="OrthoDB" id="397671at2"/>
<dbReference type="HOGENOM" id="CLU_979718_0_0_14"/>
<organism evidence="2 3">
    <name type="scientific">Spiroplasma taiwanense CT-1</name>
    <dbReference type="NCBI Taxonomy" id="1276220"/>
    <lineage>
        <taxon>Bacteria</taxon>
        <taxon>Bacillati</taxon>
        <taxon>Mycoplasmatota</taxon>
        <taxon>Mollicutes</taxon>
        <taxon>Entomoplasmatales</taxon>
        <taxon>Spiroplasmataceae</taxon>
        <taxon>Spiroplasma</taxon>
    </lineage>
</organism>
<proteinExistence type="predicted"/>
<protein>
    <submittedName>
        <fullName evidence="2">Transmembrane protein</fullName>
    </submittedName>
</protein>
<gene>
    <name evidence="2" type="ORF">STAIW_v1c10660</name>
</gene>
<dbReference type="PATRIC" id="fig|1276220.3.peg.1083"/>
<dbReference type="InterPro" id="IPR038750">
    <property type="entry name" value="YczE/YyaS-like"/>
</dbReference>
<feature type="transmembrane region" description="Helical" evidence="1">
    <location>
        <begin position="208"/>
        <end position="225"/>
    </location>
</feature>
<evidence type="ECO:0000313" key="2">
    <source>
        <dbReference type="EMBL" id="AGR41649.1"/>
    </source>
</evidence>
<accession>S5LV26</accession>
<sequence>MKILYLSKMKYLKTNYLRVIVKILLFLLGFILSTLGIAMYISSTIGASQIDWTLYNISSIIGKYNFETGTMSDEVLKSTYILALNILYIIMVFFSFIFALSPTIKEYKKIRKNEIWFNLLIIIISDIIIAFLTPLLLNFYFKNVIILDKIMSDKITQEIRNWIFIAGFTIFCFGIALWVHSGIIMGPFNNICYQLMRLTNMNYLKSRVIIDFCIFFPGIVFWFFIPGNWNQRLLFLTKNFGIGTIAFTFIAGPYINMFLNFIKKCIKYFKINQVNKNI</sequence>
<name>S5LV26_9MOLU</name>
<keyword evidence="1 2" id="KW-0812">Transmembrane</keyword>
<feature type="transmembrane region" description="Helical" evidence="1">
    <location>
        <begin position="80"/>
        <end position="104"/>
    </location>
</feature>
<dbReference type="Proteomes" id="UP000014984">
    <property type="component" value="Chromosome"/>
</dbReference>
<keyword evidence="1" id="KW-1133">Transmembrane helix</keyword>
<keyword evidence="3" id="KW-1185">Reference proteome</keyword>
<feature type="transmembrane region" description="Helical" evidence="1">
    <location>
        <begin position="116"/>
        <end position="141"/>
    </location>
</feature>
<dbReference type="KEGG" id="stai:STAIW_v1c10660"/>
<dbReference type="NCBIfam" id="NF045987">
    <property type="entry name" value="SPE_1075_fam"/>
    <property type="match status" value="1"/>
</dbReference>
<evidence type="ECO:0000313" key="3">
    <source>
        <dbReference type="Proteomes" id="UP000014984"/>
    </source>
</evidence>
<dbReference type="eggNOG" id="ENOG5034235">
    <property type="taxonomic scope" value="Bacteria"/>
</dbReference>